<evidence type="ECO:0000313" key="5">
    <source>
        <dbReference type="EMBL" id="VVW89129.1"/>
    </source>
</evidence>
<dbReference type="Pfam" id="PF00071">
    <property type="entry name" value="Ras"/>
    <property type="match status" value="1"/>
</dbReference>
<evidence type="ECO:0000256" key="1">
    <source>
        <dbReference type="ARBA" id="ARBA00006270"/>
    </source>
</evidence>
<gene>
    <name evidence="5" type="ORF">NYM_LOCUS30288</name>
</gene>
<dbReference type="PANTHER" id="PTHR47980">
    <property type="entry name" value="LD44762P"/>
    <property type="match status" value="1"/>
</dbReference>
<dbReference type="EMBL" id="LR722186">
    <property type="protein sequence ID" value="VVW89129.1"/>
    <property type="molecule type" value="Genomic_DNA"/>
</dbReference>
<dbReference type="GO" id="GO:0005525">
    <property type="term" value="F:GTP binding"/>
    <property type="evidence" value="ECO:0007669"/>
    <property type="project" value="UniProtKB-KW"/>
</dbReference>
<dbReference type="CDD" id="cd00154">
    <property type="entry name" value="Rab"/>
    <property type="match status" value="1"/>
</dbReference>
<sequence>MKAKESVDILAKLIIIGDSGVGKTNLILSFVGERFKESYVATIGVDFKARTLEMDGKKVKLQIWDTAGQ</sequence>
<protein>
    <submittedName>
        <fullName evidence="5">Uncharacterized protein</fullName>
    </submittedName>
</protein>
<evidence type="ECO:0000256" key="4">
    <source>
        <dbReference type="ARBA" id="ARBA00023288"/>
    </source>
</evidence>
<reference evidence="5" key="1">
    <citation type="submission" date="2019-09" db="EMBL/GenBank/DDBJ databases">
        <authorList>
            <person name="Zhang L."/>
        </authorList>
    </citation>
    <scope>NUCLEOTIDE SEQUENCE</scope>
</reference>
<dbReference type="InterPro" id="IPR050305">
    <property type="entry name" value="Small_GTPase_Rab"/>
</dbReference>
<dbReference type="PRINTS" id="PR00449">
    <property type="entry name" value="RASTRNSFRMNG"/>
</dbReference>
<dbReference type="InterPro" id="IPR027417">
    <property type="entry name" value="P-loop_NTPase"/>
</dbReference>
<name>A0A5K1HI39_9MAGN</name>
<dbReference type="Gene3D" id="3.40.50.300">
    <property type="entry name" value="P-loop containing nucleotide triphosphate hydrolases"/>
    <property type="match status" value="1"/>
</dbReference>
<proteinExistence type="inferred from homology"/>
<dbReference type="GO" id="GO:0003924">
    <property type="term" value="F:GTPase activity"/>
    <property type="evidence" value="ECO:0007669"/>
    <property type="project" value="InterPro"/>
</dbReference>
<keyword evidence="4" id="KW-0449">Lipoprotein</keyword>
<dbReference type="SUPFAM" id="SSF52540">
    <property type="entry name" value="P-loop containing nucleoside triphosphate hydrolases"/>
    <property type="match status" value="1"/>
</dbReference>
<dbReference type="FunFam" id="3.40.50.300:FF:001447">
    <property type="entry name" value="Ras-related protein Rab-1B"/>
    <property type="match status" value="1"/>
</dbReference>
<dbReference type="PROSITE" id="PS51419">
    <property type="entry name" value="RAB"/>
    <property type="match status" value="1"/>
</dbReference>
<organism evidence="5">
    <name type="scientific">Nymphaea colorata</name>
    <name type="common">pocket water lily</name>
    <dbReference type="NCBI Taxonomy" id="210225"/>
    <lineage>
        <taxon>Eukaryota</taxon>
        <taxon>Viridiplantae</taxon>
        <taxon>Streptophyta</taxon>
        <taxon>Embryophyta</taxon>
        <taxon>Tracheophyta</taxon>
        <taxon>Spermatophyta</taxon>
        <taxon>Magnoliopsida</taxon>
        <taxon>Nymphaeales</taxon>
        <taxon>Nymphaeaceae</taxon>
        <taxon>Nymphaea</taxon>
    </lineage>
</organism>
<dbReference type="SMART" id="SM00175">
    <property type="entry name" value="RAB"/>
    <property type="match status" value="1"/>
</dbReference>
<dbReference type="NCBIfam" id="TIGR00231">
    <property type="entry name" value="small_GTP"/>
    <property type="match status" value="1"/>
</dbReference>
<dbReference type="AlphaFoldDB" id="A0A5K1HI39"/>
<evidence type="ECO:0000256" key="3">
    <source>
        <dbReference type="ARBA" id="ARBA00023134"/>
    </source>
</evidence>
<keyword evidence="3" id="KW-0342">GTP-binding</keyword>
<accession>A0A5K1HI39</accession>
<dbReference type="InterPro" id="IPR005225">
    <property type="entry name" value="Small_GTP-bd"/>
</dbReference>
<dbReference type="InterPro" id="IPR001806">
    <property type="entry name" value="Small_GTPase"/>
</dbReference>
<keyword evidence="2" id="KW-0547">Nucleotide-binding</keyword>
<comment type="similarity">
    <text evidence="1">Belongs to the small GTPase superfamily. Rab family.</text>
</comment>
<evidence type="ECO:0000256" key="2">
    <source>
        <dbReference type="ARBA" id="ARBA00022741"/>
    </source>
</evidence>